<sequence length="291" mass="34608">MKEKLKFSSFIKSIIVELDRNNRFFSDENIAKWHKSSSSIEFDGLEIKRRGDMNINVNILIYLNEYPEKYKLSPRLSQILDIKSETRTEIIMGLWEYIKFHKLQDEEEKRIINCDNNLKEIFAMDRIFFPKIPEIINKHLLPLDPIVIKYTICTDKDLNMSEFAYDIEVDIDDPIRQKMINILSSLSSQKKITELDDQIASVIQAINNSKVKYNFFEGFAQNPAIFIEKWLSSQSRDLEIILGDDDARERIGIEDKQRSEFYHKDWVHESVFHYLSRQESKRMQELHSKQK</sequence>
<dbReference type="VEuPathDB" id="FungiDB:PNEJI1_000262"/>
<dbReference type="InterPro" id="IPR019835">
    <property type="entry name" value="SWIB_domain"/>
</dbReference>
<dbReference type="SMART" id="SM00151">
    <property type="entry name" value="SWIB"/>
    <property type="match status" value="1"/>
</dbReference>
<protein>
    <recommendedName>
        <fullName evidence="1">DM2 domain-containing protein</fullName>
    </recommendedName>
</protein>
<accession>L0PI61</accession>
<reference evidence="2 3" key="1">
    <citation type="journal article" date="2012" name="MBio">
        <title>De novo assembly of the Pneumocystis jirovecii genome from a single bronchoalveolar lavage fluid specimen from a patient.</title>
        <authorList>
            <person name="Cisse O.H."/>
            <person name="Pagni M."/>
            <person name="Hauser P.M."/>
        </authorList>
    </citation>
    <scope>NUCLEOTIDE SEQUENCE [LARGE SCALE GENOMIC DNA]</scope>
    <source>
        <strain evidence="2 3">SE8</strain>
    </source>
</reference>
<dbReference type="PANTHER" id="PTHR13844">
    <property type="entry name" value="SWI/SNF-RELATED MATRIX-ASSOCIATED ACTIN-DEPENDENT REGULATOR OF CHROMATIN SUBFAMILY D"/>
    <property type="match status" value="1"/>
</dbReference>
<dbReference type="PROSITE" id="PS51925">
    <property type="entry name" value="SWIB_MDM2"/>
    <property type="match status" value="1"/>
</dbReference>
<dbReference type="Gene3D" id="1.10.245.10">
    <property type="entry name" value="SWIB/MDM2 domain"/>
    <property type="match status" value="1"/>
</dbReference>
<evidence type="ECO:0000313" key="3">
    <source>
        <dbReference type="Proteomes" id="UP000010422"/>
    </source>
</evidence>
<gene>
    <name evidence="2" type="ORF">PNEJI1_000262</name>
</gene>
<evidence type="ECO:0000259" key="1">
    <source>
        <dbReference type="PROSITE" id="PS51925"/>
    </source>
</evidence>
<dbReference type="Proteomes" id="UP000010422">
    <property type="component" value="Unassembled WGS sequence"/>
</dbReference>
<dbReference type="InterPro" id="IPR003121">
    <property type="entry name" value="SWIB_MDM2_domain"/>
</dbReference>
<dbReference type="EMBL" id="CAKM01000284">
    <property type="protein sequence ID" value="CCJ31335.1"/>
    <property type="molecule type" value="Genomic_DNA"/>
</dbReference>
<feature type="domain" description="DM2" evidence="1">
    <location>
        <begin position="65"/>
        <end position="142"/>
    </location>
</feature>
<name>L0PI61_PNEJI</name>
<dbReference type="AlphaFoldDB" id="L0PI61"/>
<dbReference type="FunCoup" id="L0PI61">
    <property type="interactions" value="433"/>
</dbReference>
<dbReference type="STRING" id="1209962.L0PI61"/>
<organism evidence="3">
    <name type="scientific">Pneumocystis jirovecii</name>
    <name type="common">Human pneumocystis pneumonia agent</name>
    <dbReference type="NCBI Taxonomy" id="42068"/>
    <lineage>
        <taxon>Eukaryota</taxon>
        <taxon>Fungi</taxon>
        <taxon>Dikarya</taxon>
        <taxon>Ascomycota</taxon>
        <taxon>Taphrinomycotina</taxon>
        <taxon>Pneumocystomycetes</taxon>
        <taxon>Pneumocystaceae</taxon>
        <taxon>Pneumocystis</taxon>
    </lineage>
</organism>
<dbReference type="InterPro" id="IPR036885">
    <property type="entry name" value="SWIB_MDM2_dom_sf"/>
</dbReference>
<proteinExistence type="predicted"/>
<dbReference type="CDD" id="cd10568">
    <property type="entry name" value="SWIB_like"/>
    <property type="match status" value="1"/>
</dbReference>
<comment type="caution">
    <text evidence="2">The sequence shown here is derived from an EMBL/GenBank/DDBJ whole genome shotgun (WGS) entry which is preliminary data.</text>
</comment>
<dbReference type="Pfam" id="PF02201">
    <property type="entry name" value="SWIB"/>
    <property type="match status" value="1"/>
</dbReference>
<evidence type="ECO:0000313" key="2">
    <source>
        <dbReference type="EMBL" id="CCJ31335.1"/>
    </source>
</evidence>
<dbReference type="SUPFAM" id="SSF47592">
    <property type="entry name" value="SWIB/MDM2 domain"/>
    <property type="match status" value="1"/>
</dbReference>
<dbReference type="InParanoid" id="L0PI61"/>